<evidence type="ECO:0000313" key="2">
    <source>
        <dbReference type="EMBL" id="KAJ4396339.1"/>
    </source>
</evidence>
<dbReference type="OrthoDB" id="10522896at2759"/>
<proteinExistence type="predicted"/>
<dbReference type="EMBL" id="JAPEVB010000001">
    <property type="protein sequence ID" value="KAJ4396339.1"/>
    <property type="molecule type" value="Genomic_DNA"/>
</dbReference>
<sequence length="309" mass="35001">MELSLIEARKKWRMNVANAGSINDARCYKDNMQEICQSLSTAFDLTAQSQSTNSTQAADEQTVFKVTIERDHRETAGSNTAEEVTETQNAKMQDADEQPVSAMDQSNGETDEYLVTFAEPAEYFKTLSSSTSFAKSAAQDVATQAKLSSSPIIEAIRSPFALLPLEPAFSNIRALYLHLLYHDRFTLLSSTSFLLFLSQQPQLSHTFLRYLIGHPFGIRYVHRDGSNANHGITPFQFPFLPVRRDLPLSLYFDNRWALLNDPAWLEWVSTEEFIMASFWTEMSFRGGLGAMRRRKEVSERASNFAMSPF</sequence>
<feature type="compositionally biased region" description="Polar residues" evidence="1">
    <location>
        <begin position="76"/>
        <end position="91"/>
    </location>
</feature>
<gene>
    <name evidence="2" type="ORF">N0V93_000558</name>
</gene>
<dbReference type="Proteomes" id="UP001140453">
    <property type="component" value="Unassembled WGS sequence"/>
</dbReference>
<name>A0A9W8Z0E2_9PEZI</name>
<accession>A0A9W8Z0E2</accession>
<protein>
    <submittedName>
        <fullName evidence="2">Uncharacterized protein</fullName>
    </submittedName>
</protein>
<reference evidence="2" key="1">
    <citation type="submission" date="2022-10" db="EMBL/GenBank/DDBJ databases">
        <title>Tapping the CABI collections for fungal endophytes: first genome assemblies for Collariella, Neodidymelliopsis, Ascochyta clinopodiicola, Didymella pomorum, Didymosphaeria variabile, Neocosmospora piperis and Neocucurbitaria cava.</title>
        <authorList>
            <person name="Hill R."/>
        </authorList>
    </citation>
    <scope>NUCLEOTIDE SEQUENCE</scope>
    <source>
        <strain evidence="2">IMI 355082</strain>
    </source>
</reference>
<evidence type="ECO:0000256" key="1">
    <source>
        <dbReference type="SAM" id="MobiDB-lite"/>
    </source>
</evidence>
<feature type="region of interest" description="Disordered" evidence="1">
    <location>
        <begin position="72"/>
        <end position="106"/>
    </location>
</feature>
<evidence type="ECO:0000313" key="3">
    <source>
        <dbReference type="Proteomes" id="UP001140453"/>
    </source>
</evidence>
<comment type="caution">
    <text evidence="2">The sequence shown here is derived from an EMBL/GenBank/DDBJ whole genome shotgun (WGS) entry which is preliminary data.</text>
</comment>
<dbReference type="AlphaFoldDB" id="A0A9W8Z0E2"/>
<keyword evidence="3" id="KW-1185">Reference proteome</keyword>
<organism evidence="2 3">
    <name type="scientific">Gnomoniopsis smithogilvyi</name>
    <dbReference type="NCBI Taxonomy" id="1191159"/>
    <lineage>
        <taxon>Eukaryota</taxon>
        <taxon>Fungi</taxon>
        <taxon>Dikarya</taxon>
        <taxon>Ascomycota</taxon>
        <taxon>Pezizomycotina</taxon>
        <taxon>Sordariomycetes</taxon>
        <taxon>Sordariomycetidae</taxon>
        <taxon>Diaporthales</taxon>
        <taxon>Gnomoniaceae</taxon>
        <taxon>Gnomoniopsis</taxon>
    </lineage>
</organism>